<evidence type="ECO:0000256" key="1">
    <source>
        <dbReference type="SAM" id="MobiDB-lite"/>
    </source>
</evidence>
<feature type="compositionally biased region" description="Polar residues" evidence="1">
    <location>
        <begin position="131"/>
        <end position="143"/>
    </location>
</feature>
<sequence>MVPADNVGHIGYHSLYEVVRQPQTFSVLRYLRRLLGKSLEEADLRLEEDTSLNIGHDMEKEEFLDPTTIDHISDHRCSFQPIHNVSRKKIEVLEFYSWISLLEPRAMAVGGRMNIGSSVTRLCPAHPSPLQLLSQTSPTTPAPTNHRHGEHATPLWLTPVVATCRLYLHISLSMVSKSFQTEGDPGDRGAGERMPVTGLRTLVTSCLAQTGGGGSVGKIKKHWQVYRRPIITQSPSALQIPSSVKCSNWSRLLGSTGCTTTPSVMGSSSNKEEENTFLFLNTVASSNDLHGTLQGGEIPGERLSVSRPQLEINVHTPTGVSHSGVACSP</sequence>
<organism evidence="2">
    <name type="scientific">Timema monikensis</name>
    <dbReference type="NCBI Taxonomy" id="170555"/>
    <lineage>
        <taxon>Eukaryota</taxon>
        <taxon>Metazoa</taxon>
        <taxon>Ecdysozoa</taxon>
        <taxon>Arthropoda</taxon>
        <taxon>Hexapoda</taxon>
        <taxon>Insecta</taxon>
        <taxon>Pterygota</taxon>
        <taxon>Neoptera</taxon>
        <taxon>Polyneoptera</taxon>
        <taxon>Phasmatodea</taxon>
        <taxon>Timematodea</taxon>
        <taxon>Timematoidea</taxon>
        <taxon>Timematidae</taxon>
        <taxon>Timema</taxon>
    </lineage>
</organism>
<name>A0A7R9EDK3_9NEOP</name>
<protein>
    <submittedName>
        <fullName evidence="2">Uncharacterized protein</fullName>
    </submittedName>
</protein>
<accession>A0A7R9EDK3</accession>
<proteinExistence type="predicted"/>
<dbReference type="AlphaFoldDB" id="A0A7R9EDK3"/>
<dbReference type="EMBL" id="OB795305">
    <property type="protein sequence ID" value="CAD7432033.1"/>
    <property type="molecule type" value="Genomic_DNA"/>
</dbReference>
<reference evidence="2" key="1">
    <citation type="submission" date="2020-11" db="EMBL/GenBank/DDBJ databases">
        <authorList>
            <person name="Tran Van P."/>
        </authorList>
    </citation>
    <scope>NUCLEOTIDE SEQUENCE</scope>
</reference>
<gene>
    <name evidence="2" type="ORF">TMSB3V08_LOCUS8752</name>
</gene>
<evidence type="ECO:0000313" key="2">
    <source>
        <dbReference type="EMBL" id="CAD7432033.1"/>
    </source>
</evidence>
<feature type="region of interest" description="Disordered" evidence="1">
    <location>
        <begin position="129"/>
        <end position="150"/>
    </location>
</feature>